<dbReference type="InterPro" id="IPR042983">
    <property type="entry name" value="PKDCC"/>
</dbReference>
<evidence type="ECO:0000313" key="2">
    <source>
        <dbReference type="Proteomes" id="UP000316079"/>
    </source>
</evidence>
<dbReference type="PANTHER" id="PTHR46448:SF3">
    <property type="entry name" value="EXTRACELLULAR TYROSINE-PROTEIN KINASE PKDCC"/>
    <property type="match status" value="1"/>
</dbReference>
<evidence type="ECO:0000313" key="1">
    <source>
        <dbReference type="EMBL" id="TRY85653.1"/>
    </source>
</evidence>
<proteinExistence type="predicted"/>
<dbReference type="GO" id="GO:0004715">
    <property type="term" value="F:non-membrane spanning protein tyrosine kinase activity"/>
    <property type="evidence" value="ECO:0007669"/>
    <property type="project" value="InterPro"/>
</dbReference>
<accession>A0A553Q6V3</accession>
<dbReference type="AlphaFoldDB" id="A0A553Q6V3"/>
<comment type="caution">
    <text evidence="1">The sequence shown here is derived from an EMBL/GenBank/DDBJ whole genome shotgun (WGS) entry which is preliminary data.</text>
</comment>
<dbReference type="EMBL" id="SRMA01026266">
    <property type="protein sequence ID" value="TRY85653.1"/>
    <property type="molecule type" value="Genomic_DNA"/>
</dbReference>
<sequence>MPSSVCGRTMEESVALKYKRVVDGWISGENYRCWPSHQHDGCLLSVFSLDEAIDVCESHVQCRAFVMTNRTTWTGKNYYIHMRSPNETTLSSVGALQKCRDQLKRGSWETILCPAADERPLRTFTDVFWMSHSEDASFRFRGHAVVWQHGVRGVSKSAVSVLGRGTVCARF</sequence>
<gene>
    <name evidence="1" type="ORF">DNTS_008802</name>
</gene>
<dbReference type="Proteomes" id="UP000316079">
    <property type="component" value="Unassembled WGS sequence"/>
</dbReference>
<dbReference type="OrthoDB" id="4062651at2759"/>
<dbReference type="GO" id="GO:0005576">
    <property type="term" value="C:extracellular region"/>
    <property type="evidence" value="ECO:0007669"/>
    <property type="project" value="TreeGrafter"/>
</dbReference>
<dbReference type="GO" id="GO:0001501">
    <property type="term" value="P:skeletal system development"/>
    <property type="evidence" value="ECO:0007669"/>
    <property type="project" value="TreeGrafter"/>
</dbReference>
<keyword evidence="2" id="KW-1185">Reference proteome</keyword>
<protein>
    <submittedName>
        <fullName evidence="1">Uncharacterized protein</fullName>
    </submittedName>
</protein>
<reference evidence="1 2" key="1">
    <citation type="journal article" date="2019" name="Sci. Data">
        <title>Hybrid genome assembly and annotation of Danionella translucida.</title>
        <authorList>
            <person name="Kadobianskyi M."/>
            <person name="Schulze L."/>
            <person name="Schuelke M."/>
            <person name="Judkewitz B."/>
        </authorList>
    </citation>
    <scope>NUCLEOTIDE SEQUENCE [LARGE SCALE GENOMIC DNA]</scope>
    <source>
        <strain evidence="1 2">Bolton</strain>
    </source>
</reference>
<dbReference type="STRING" id="623744.A0A553Q6V3"/>
<name>A0A553Q6V3_9TELE</name>
<dbReference type="PANTHER" id="PTHR46448">
    <property type="entry name" value="PROTEIN KINASE DOMAIN-CONTAINING PROTEIN"/>
    <property type="match status" value="1"/>
</dbReference>
<organism evidence="1 2">
    <name type="scientific">Danionella cerebrum</name>
    <dbReference type="NCBI Taxonomy" id="2873325"/>
    <lineage>
        <taxon>Eukaryota</taxon>
        <taxon>Metazoa</taxon>
        <taxon>Chordata</taxon>
        <taxon>Craniata</taxon>
        <taxon>Vertebrata</taxon>
        <taxon>Euteleostomi</taxon>
        <taxon>Actinopterygii</taxon>
        <taxon>Neopterygii</taxon>
        <taxon>Teleostei</taxon>
        <taxon>Ostariophysi</taxon>
        <taxon>Cypriniformes</taxon>
        <taxon>Danionidae</taxon>
        <taxon>Danioninae</taxon>
        <taxon>Danionella</taxon>
    </lineage>
</organism>